<dbReference type="InterPro" id="IPR017452">
    <property type="entry name" value="GPCR_Rhodpsn_7TM"/>
</dbReference>
<keyword evidence="2 6" id="KW-0812">Transmembrane</keyword>
<evidence type="ECO:0000259" key="7">
    <source>
        <dbReference type="PROSITE" id="PS50262"/>
    </source>
</evidence>
<evidence type="ECO:0000256" key="5">
    <source>
        <dbReference type="SAM" id="MobiDB-lite"/>
    </source>
</evidence>
<dbReference type="GO" id="GO:0004930">
    <property type="term" value="F:G protein-coupled receptor activity"/>
    <property type="evidence" value="ECO:0007669"/>
    <property type="project" value="InterPro"/>
</dbReference>
<keyword evidence="3 6" id="KW-1133">Transmembrane helix</keyword>
<dbReference type="Gene3D" id="1.20.1070.10">
    <property type="entry name" value="Rhodopsin 7-helix transmembrane proteins"/>
    <property type="match status" value="1"/>
</dbReference>
<dbReference type="AlphaFoldDB" id="A0AAV2IKB0"/>
<keyword evidence="4 6" id="KW-0472">Membrane</keyword>
<feature type="transmembrane region" description="Helical" evidence="6">
    <location>
        <begin position="40"/>
        <end position="59"/>
    </location>
</feature>
<dbReference type="PANTHER" id="PTHR46641:SF2">
    <property type="entry name" value="FMRFAMIDE RECEPTOR"/>
    <property type="match status" value="1"/>
</dbReference>
<proteinExistence type="predicted"/>
<dbReference type="PANTHER" id="PTHR46641">
    <property type="entry name" value="FMRFAMIDE RECEPTOR-RELATED"/>
    <property type="match status" value="1"/>
</dbReference>
<dbReference type="InterPro" id="IPR052954">
    <property type="entry name" value="GPCR-Ligand_Int"/>
</dbReference>
<dbReference type="EMBL" id="CAXITT010000860">
    <property type="protein sequence ID" value="CAL1546820.1"/>
    <property type="molecule type" value="Genomic_DNA"/>
</dbReference>
<gene>
    <name evidence="8" type="ORF">GSLYS_00020197001</name>
</gene>
<sequence>MLTIVVFLALCAVVSLFGVLSNFLSIVVLTRAGFQDTVSITLLGLSVSDLGSLLSVLWRNFTMRELVSTTDLPHYALEYLYLSGGTSLVWFTRTTTWISAYMTFKRFLCIIVPLKVKTIITRKRAIVIIVCIYVITLATVLPAYYATQMTLEFSPEANKSILVLFFTRDRDLVNLMASPVYNVVLQVASFIAVVAFTAALVVELENKKNVEEDRGDVTSGVPDRQGPQGGADGRPDSGELHPRLRPHHGVLRVGQRPARAQRCVHLGYNAGRVLHSGQLVGQHTGVSEDEHQVP</sequence>
<dbReference type="Proteomes" id="UP001497497">
    <property type="component" value="Unassembled WGS sequence"/>
</dbReference>
<feature type="transmembrane region" description="Helical" evidence="6">
    <location>
        <begin position="125"/>
        <end position="145"/>
    </location>
</feature>
<evidence type="ECO:0000256" key="2">
    <source>
        <dbReference type="ARBA" id="ARBA00022692"/>
    </source>
</evidence>
<evidence type="ECO:0000313" key="8">
    <source>
        <dbReference type="EMBL" id="CAL1546820.1"/>
    </source>
</evidence>
<evidence type="ECO:0000256" key="4">
    <source>
        <dbReference type="ARBA" id="ARBA00023136"/>
    </source>
</evidence>
<name>A0AAV2IKB0_LYMST</name>
<feature type="transmembrane region" description="Helical" evidence="6">
    <location>
        <begin position="6"/>
        <end position="28"/>
    </location>
</feature>
<dbReference type="SUPFAM" id="SSF81321">
    <property type="entry name" value="Family A G protein-coupled receptor-like"/>
    <property type="match status" value="1"/>
</dbReference>
<reference evidence="8 9" key="1">
    <citation type="submission" date="2024-04" db="EMBL/GenBank/DDBJ databases">
        <authorList>
            <consortium name="Genoscope - CEA"/>
            <person name="William W."/>
        </authorList>
    </citation>
    <scope>NUCLEOTIDE SEQUENCE [LARGE SCALE GENOMIC DNA]</scope>
</reference>
<organism evidence="8 9">
    <name type="scientific">Lymnaea stagnalis</name>
    <name type="common">Great pond snail</name>
    <name type="synonym">Helix stagnalis</name>
    <dbReference type="NCBI Taxonomy" id="6523"/>
    <lineage>
        <taxon>Eukaryota</taxon>
        <taxon>Metazoa</taxon>
        <taxon>Spiralia</taxon>
        <taxon>Lophotrochozoa</taxon>
        <taxon>Mollusca</taxon>
        <taxon>Gastropoda</taxon>
        <taxon>Heterobranchia</taxon>
        <taxon>Euthyneura</taxon>
        <taxon>Panpulmonata</taxon>
        <taxon>Hygrophila</taxon>
        <taxon>Lymnaeoidea</taxon>
        <taxon>Lymnaeidae</taxon>
        <taxon>Lymnaea</taxon>
    </lineage>
</organism>
<evidence type="ECO:0000256" key="1">
    <source>
        <dbReference type="ARBA" id="ARBA00004370"/>
    </source>
</evidence>
<feature type="transmembrane region" description="Helical" evidence="6">
    <location>
        <begin position="180"/>
        <end position="202"/>
    </location>
</feature>
<comment type="subcellular location">
    <subcellularLocation>
        <location evidence="1">Membrane</location>
    </subcellularLocation>
</comment>
<feature type="region of interest" description="Disordered" evidence="5">
    <location>
        <begin position="212"/>
        <end position="256"/>
    </location>
</feature>
<dbReference type="PROSITE" id="PS50262">
    <property type="entry name" value="G_PROTEIN_RECEP_F1_2"/>
    <property type="match status" value="1"/>
</dbReference>
<feature type="compositionally biased region" description="Basic and acidic residues" evidence="5">
    <location>
        <begin position="233"/>
        <end position="242"/>
    </location>
</feature>
<dbReference type="InterPro" id="IPR000276">
    <property type="entry name" value="GPCR_Rhodpsn"/>
</dbReference>
<accession>A0AAV2IKB0</accession>
<evidence type="ECO:0000256" key="6">
    <source>
        <dbReference type="SAM" id="Phobius"/>
    </source>
</evidence>
<evidence type="ECO:0000256" key="3">
    <source>
        <dbReference type="ARBA" id="ARBA00022989"/>
    </source>
</evidence>
<evidence type="ECO:0000313" key="9">
    <source>
        <dbReference type="Proteomes" id="UP001497497"/>
    </source>
</evidence>
<comment type="caution">
    <text evidence="8">The sequence shown here is derived from an EMBL/GenBank/DDBJ whole genome shotgun (WGS) entry which is preliminary data.</text>
</comment>
<dbReference type="GO" id="GO:0016020">
    <property type="term" value="C:membrane"/>
    <property type="evidence" value="ECO:0007669"/>
    <property type="project" value="UniProtKB-SubCell"/>
</dbReference>
<keyword evidence="9" id="KW-1185">Reference proteome</keyword>
<dbReference type="Pfam" id="PF00001">
    <property type="entry name" value="7tm_1"/>
    <property type="match status" value="1"/>
</dbReference>
<protein>
    <recommendedName>
        <fullName evidence="7">G-protein coupled receptors family 1 profile domain-containing protein</fullName>
    </recommendedName>
</protein>
<feature type="domain" description="G-protein coupled receptors family 1 profile" evidence="7">
    <location>
        <begin position="21"/>
        <end position="202"/>
    </location>
</feature>